<organism evidence="1 2">
    <name type="scientific">Enterococcus faecium 10/96A</name>
    <dbReference type="NCBI Taxonomy" id="1391465"/>
    <lineage>
        <taxon>Bacteria</taxon>
        <taxon>Bacillati</taxon>
        <taxon>Bacillota</taxon>
        <taxon>Bacilli</taxon>
        <taxon>Lactobacillales</taxon>
        <taxon>Enterococcaceae</taxon>
        <taxon>Enterococcus</taxon>
    </lineage>
</organism>
<dbReference type="AlphaFoldDB" id="A0AAV3L0W5"/>
<dbReference type="EMBL" id="AXOL01000062">
    <property type="protein sequence ID" value="ERT49809.1"/>
    <property type="molecule type" value="Genomic_DNA"/>
</dbReference>
<evidence type="ECO:0000313" key="1">
    <source>
        <dbReference type="EMBL" id="ERT49809.1"/>
    </source>
</evidence>
<proteinExistence type="predicted"/>
<protein>
    <submittedName>
        <fullName evidence="1">Uncharacterized protein</fullName>
    </submittedName>
</protein>
<comment type="caution">
    <text evidence="1">The sequence shown here is derived from an EMBL/GenBank/DDBJ whole genome shotgun (WGS) entry which is preliminary data.</text>
</comment>
<name>A0AAV3L0W5_ENTFC</name>
<feature type="non-terminal residue" evidence="1">
    <location>
        <position position="1"/>
    </location>
</feature>
<evidence type="ECO:0000313" key="2">
    <source>
        <dbReference type="Proteomes" id="UP000017126"/>
    </source>
</evidence>
<accession>A0AAV3L0W5</accession>
<dbReference type="Proteomes" id="UP000017126">
    <property type="component" value="Unassembled WGS sequence"/>
</dbReference>
<gene>
    <name evidence="1" type="ORF">O991_02224</name>
</gene>
<sequence>LPFLYGFFHLHKIFYTLYKRNEKEKIIMDMFGIFIDNWWN</sequence>
<reference evidence="1 2" key="1">
    <citation type="submission" date="2013-09" db="EMBL/GenBank/DDBJ databases">
        <title>The Genome Sequence of Enterococcus faecium 10/96A.</title>
        <authorList>
            <consortium name="The Broad Institute Genome Sequencing Platform"/>
            <consortium name="The Broad Institute Genome Sequencing Center for Infectious Disease"/>
            <person name="Earl A.M."/>
            <person name="Gilmore M.S."/>
            <person name="Lebreton F."/>
            <person name="Courvalin P."/>
            <person name="Walker B."/>
            <person name="Young S.K."/>
            <person name="Zeng Q."/>
            <person name="Gargeya S."/>
            <person name="Fitzgerald M."/>
            <person name="Haas B."/>
            <person name="Abouelleil A."/>
            <person name="Alvarado L."/>
            <person name="Arachchi H.M."/>
            <person name="Berlin A.M."/>
            <person name="Chapman S.B."/>
            <person name="Dewar J."/>
            <person name="Goldberg J."/>
            <person name="Griggs A."/>
            <person name="Gujja S."/>
            <person name="Hansen M."/>
            <person name="Howarth C."/>
            <person name="Imamovic A."/>
            <person name="Larimer J."/>
            <person name="McCowan C."/>
            <person name="Murphy C."/>
            <person name="Neiman D."/>
            <person name="Pearson M."/>
            <person name="Priest M."/>
            <person name="Roberts A."/>
            <person name="Saif S."/>
            <person name="Shea T."/>
            <person name="Sisk P."/>
            <person name="Sykes S."/>
            <person name="Wortman J."/>
            <person name="Nusbaum C."/>
            <person name="Birren B."/>
        </authorList>
    </citation>
    <scope>NUCLEOTIDE SEQUENCE [LARGE SCALE GENOMIC DNA]</scope>
    <source>
        <strain evidence="1 2">10/96A</strain>
    </source>
</reference>